<dbReference type="InterPro" id="IPR003594">
    <property type="entry name" value="HATPase_dom"/>
</dbReference>
<keyword evidence="6 13" id="KW-0418">Kinase</keyword>
<sequence>MSEKASVEGAAGRTAAVSFTELNAQRLGPFRRYFRSHPRVTDALVVALYLAASLPQAIIGTVTADRWVALIPVVAAGIVLFWRRDRPLIVLSILMGLEWISLMTSDGEASVGFGVWFALYAVAARHPLRSALWALAGAALLTITPLWFVDALFVDEAPYLIWIVTGFVLMWYFLAVGFGVTTRKDREHETALREWAIRNAELASATERNRIAREMHDVVAHSLSVMIALSDGAAVVMKRDQDRAREVLDELSTSGRTALADMRRVLGVLRENPDAAPREPLPAAGSLSTLLDGFRAAGLPIRLGLSGPGLPEDPAFQLTIYRIIQESLTNVLRYGKSVTTVEVAIKRTGILIRVKVSDDGRGSMGPVVSVGSGQGIAGMQERAAIYSGTVDCGPGPDGGWVVNAQLVVPEEQQSSNRRAPSVRSA</sequence>
<dbReference type="GO" id="GO:0016301">
    <property type="term" value="F:kinase activity"/>
    <property type="evidence" value="ECO:0007669"/>
    <property type="project" value="UniProtKB-KW"/>
</dbReference>
<organism evidence="13 14">
    <name type="scientific">Arthrobacter flavus</name>
    <dbReference type="NCBI Taxonomy" id="95172"/>
    <lineage>
        <taxon>Bacteria</taxon>
        <taxon>Bacillati</taxon>
        <taxon>Actinomycetota</taxon>
        <taxon>Actinomycetes</taxon>
        <taxon>Micrococcales</taxon>
        <taxon>Micrococcaceae</taxon>
        <taxon>Arthrobacter</taxon>
    </lineage>
</organism>
<comment type="caution">
    <text evidence="13">The sequence shown here is derived from an EMBL/GenBank/DDBJ whole genome shotgun (WGS) entry which is preliminary data.</text>
</comment>
<dbReference type="Gene3D" id="1.20.5.1930">
    <property type="match status" value="1"/>
</dbReference>
<keyword evidence="5" id="KW-0547">Nucleotide-binding</keyword>
<keyword evidence="4" id="KW-0808">Transferase</keyword>
<dbReference type="InterPro" id="IPR036890">
    <property type="entry name" value="HATPase_C_sf"/>
</dbReference>
<evidence type="ECO:0000259" key="11">
    <source>
        <dbReference type="Pfam" id="PF07730"/>
    </source>
</evidence>
<reference evidence="14" key="1">
    <citation type="journal article" date="2019" name="Int. J. Syst. Evol. Microbiol.">
        <title>The Global Catalogue of Microorganisms (GCM) 10K type strain sequencing project: providing services to taxonomists for standard genome sequencing and annotation.</title>
        <authorList>
            <consortium name="The Broad Institute Genomics Platform"/>
            <consortium name="The Broad Institute Genome Sequencing Center for Infectious Disease"/>
            <person name="Wu L."/>
            <person name="Ma J."/>
        </authorList>
    </citation>
    <scope>NUCLEOTIDE SEQUENCE [LARGE SCALE GENOMIC DNA]</scope>
    <source>
        <strain evidence="14">JCM 11496</strain>
    </source>
</reference>
<feature type="transmembrane region" description="Helical" evidence="9">
    <location>
        <begin position="40"/>
        <end position="58"/>
    </location>
</feature>
<evidence type="ECO:0000256" key="8">
    <source>
        <dbReference type="ARBA" id="ARBA00023012"/>
    </source>
</evidence>
<evidence type="ECO:0000256" key="2">
    <source>
        <dbReference type="ARBA" id="ARBA00012438"/>
    </source>
</evidence>
<feature type="domain" description="Histidine kinase/HSP90-like ATPase" evidence="10">
    <location>
        <begin position="318"/>
        <end position="405"/>
    </location>
</feature>
<evidence type="ECO:0000256" key="6">
    <source>
        <dbReference type="ARBA" id="ARBA00022777"/>
    </source>
</evidence>
<feature type="transmembrane region" description="Helical" evidence="9">
    <location>
        <begin position="159"/>
        <end position="180"/>
    </location>
</feature>
<feature type="transmembrane region" description="Helical" evidence="9">
    <location>
        <begin position="131"/>
        <end position="153"/>
    </location>
</feature>
<feature type="transmembrane region" description="Helical" evidence="9">
    <location>
        <begin position="64"/>
        <end position="82"/>
    </location>
</feature>
<name>A0ABW4Q3B9_9MICC</name>
<dbReference type="RefSeq" id="WP_343877833.1">
    <property type="nucleotide sequence ID" value="NZ_BAAAIJ010000007.1"/>
</dbReference>
<dbReference type="Pfam" id="PF23539">
    <property type="entry name" value="DUF7134"/>
    <property type="match status" value="1"/>
</dbReference>
<feature type="domain" description="Signal transduction histidine kinase subgroup 3 dimerisation and phosphoacceptor" evidence="11">
    <location>
        <begin position="207"/>
        <end position="272"/>
    </location>
</feature>
<keyword evidence="9" id="KW-1133">Transmembrane helix</keyword>
<keyword evidence="9" id="KW-0472">Membrane</keyword>
<dbReference type="SUPFAM" id="SSF55874">
    <property type="entry name" value="ATPase domain of HSP90 chaperone/DNA topoisomerase II/histidine kinase"/>
    <property type="match status" value="1"/>
</dbReference>
<feature type="domain" description="DUF7134" evidence="12">
    <location>
        <begin position="31"/>
        <end position="184"/>
    </location>
</feature>
<dbReference type="Pfam" id="PF07730">
    <property type="entry name" value="HisKA_3"/>
    <property type="match status" value="1"/>
</dbReference>
<dbReference type="InterPro" id="IPR055558">
    <property type="entry name" value="DUF7134"/>
</dbReference>
<evidence type="ECO:0000256" key="9">
    <source>
        <dbReference type="SAM" id="Phobius"/>
    </source>
</evidence>
<dbReference type="CDD" id="cd16917">
    <property type="entry name" value="HATPase_UhpB-NarQ-NarX-like"/>
    <property type="match status" value="1"/>
</dbReference>
<keyword evidence="3" id="KW-0597">Phosphoprotein</keyword>
<dbReference type="Proteomes" id="UP001597307">
    <property type="component" value="Unassembled WGS sequence"/>
</dbReference>
<evidence type="ECO:0000313" key="14">
    <source>
        <dbReference type="Proteomes" id="UP001597307"/>
    </source>
</evidence>
<dbReference type="InterPro" id="IPR011712">
    <property type="entry name" value="Sig_transdc_His_kin_sub3_dim/P"/>
</dbReference>
<accession>A0ABW4Q3B9</accession>
<dbReference type="Gene3D" id="3.30.565.10">
    <property type="entry name" value="Histidine kinase-like ATPase, C-terminal domain"/>
    <property type="match status" value="1"/>
</dbReference>
<protein>
    <recommendedName>
        <fullName evidence="2">histidine kinase</fullName>
        <ecNumber evidence="2">2.7.13.3</ecNumber>
    </recommendedName>
</protein>
<dbReference type="EC" id="2.7.13.3" evidence="2"/>
<evidence type="ECO:0000259" key="12">
    <source>
        <dbReference type="Pfam" id="PF23539"/>
    </source>
</evidence>
<evidence type="ECO:0000256" key="3">
    <source>
        <dbReference type="ARBA" id="ARBA00022553"/>
    </source>
</evidence>
<evidence type="ECO:0000256" key="1">
    <source>
        <dbReference type="ARBA" id="ARBA00000085"/>
    </source>
</evidence>
<dbReference type="InterPro" id="IPR050482">
    <property type="entry name" value="Sensor_HK_TwoCompSys"/>
</dbReference>
<keyword evidence="14" id="KW-1185">Reference proteome</keyword>
<evidence type="ECO:0000256" key="7">
    <source>
        <dbReference type="ARBA" id="ARBA00022840"/>
    </source>
</evidence>
<keyword evidence="7" id="KW-0067">ATP-binding</keyword>
<dbReference type="EMBL" id="JBHUGA010000006">
    <property type="protein sequence ID" value="MFD1845581.1"/>
    <property type="molecule type" value="Genomic_DNA"/>
</dbReference>
<dbReference type="PANTHER" id="PTHR24421">
    <property type="entry name" value="NITRATE/NITRITE SENSOR PROTEIN NARX-RELATED"/>
    <property type="match status" value="1"/>
</dbReference>
<evidence type="ECO:0000313" key="13">
    <source>
        <dbReference type="EMBL" id="MFD1845581.1"/>
    </source>
</evidence>
<keyword evidence="9" id="KW-0812">Transmembrane</keyword>
<gene>
    <name evidence="13" type="ORF">ACFSFX_03100</name>
</gene>
<dbReference type="PANTHER" id="PTHR24421:SF10">
    <property type="entry name" value="NITRATE_NITRITE SENSOR PROTEIN NARQ"/>
    <property type="match status" value="1"/>
</dbReference>
<evidence type="ECO:0000256" key="5">
    <source>
        <dbReference type="ARBA" id="ARBA00022741"/>
    </source>
</evidence>
<keyword evidence="8" id="KW-0902">Two-component regulatory system</keyword>
<comment type="catalytic activity">
    <reaction evidence="1">
        <text>ATP + protein L-histidine = ADP + protein N-phospho-L-histidine.</text>
        <dbReference type="EC" id="2.7.13.3"/>
    </reaction>
</comment>
<evidence type="ECO:0000259" key="10">
    <source>
        <dbReference type="Pfam" id="PF02518"/>
    </source>
</evidence>
<proteinExistence type="predicted"/>
<dbReference type="Pfam" id="PF02518">
    <property type="entry name" value="HATPase_c"/>
    <property type="match status" value="1"/>
</dbReference>
<evidence type="ECO:0000256" key="4">
    <source>
        <dbReference type="ARBA" id="ARBA00022679"/>
    </source>
</evidence>